<dbReference type="InterPro" id="IPR042080">
    <property type="entry name" value="RNA_2'-PTrans_N"/>
</dbReference>
<dbReference type="EC" id="2.7.1.-" evidence="5"/>
<gene>
    <name evidence="5" type="primary">kptA</name>
    <name evidence="6" type="ORF">DFQ12_2888</name>
</gene>
<comment type="caution">
    <text evidence="6">The sequence shown here is derived from an EMBL/GenBank/DDBJ whole genome shotgun (WGS) entry which is preliminary data.</text>
</comment>
<comment type="similarity">
    <text evidence="1 5">Belongs to the KptA/TPT1 family.</text>
</comment>
<evidence type="ECO:0000256" key="1">
    <source>
        <dbReference type="ARBA" id="ARBA00009836"/>
    </source>
</evidence>
<dbReference type="RefSeq" id="WP_120259668.1">
    <property type="nucleotide sequence ID" value="NZ_RAPY01000002.1"/>
</dbReference>
<evidence type="ECO:0000256" key="2">
    <source>
        <dbReference type="ARBA" id="ARBA00022679"/>
    </source>
</evidence>
<evidence type="ECO:0000313" key="7">
    <source>
        <dbReference type="Proteomes" id="UP000286246"/>
    </source>
</evidence>
<evidence type="ECO:0000256" key="5">
    <source>
        <dbReference type="HAMAP-Rule" id="MF_00299"/>
    </source>
</evidence>
<dbReference type="Pfam" id="PF01885">
    <property type="entry name" value="PTS_2-RNA"/>
    <property type="match status" value="1"/>
</dbReference>
<name>A0A420B778_SPHD1</name>
<dbReference type="GO" id="GO:0006388">
    <property type="term" value="P:tRNA splicing, via endonucleolytic cleavage and ligation"/>
    <property type="evidence" value="ECO:0007669"/>
    <property type="project" value="UniProtKB-UniRule"/>
</dbReference>
<organism evidence="6 7">
    <name type="scientific">Sphingobacterium detergens</name>
    <dbReference type="NCBI Taxonomy" id="1145106"/>
    <lineage>
        <taxon>Bacteria</taxon>
        <taxon>Pseudomonadati</taxon>
        <taxon>Bacteroidota</taxon>
        <taxon>Sphingobacteriia</taxon>
        <taxon>Sphingobacteriales</taxon>
        <taxon>Sphingobacteriaceae</taxon>
        <taxon>Sphingobacterium</taxon>
    </lineage>
</organism>
<dbReference type="InterPro" id="IPR002745">
    <property type="entry name" value="Ptrans_KptA/Tpt1"/>
</dbReference>
<keyword evidence="2 5" id="KW-0808">Transferase</keyword>
<reference evidence="6 7" key="1">
    <citation type="submission" date="2018-09" db="EMBL/GenBank/DDBJ databases">
        <title>Genomic Encyclopedia of Type Strains, Phase III (KMG-III): the genomes of soil and plant-associated and newly described type strains.</title>
        <authorList>
            <person name="Whitman W."/>
        </authorList>
    </citation>
    <scope>NUCLEOTIDE SEQUENCE [LARGE SCALE GENOMIC DNA]</scope>
    <source>
        <strain evidence="6 7">CECT 7938</strain>
    </source>
</reference>
<dbReference type="PANTHER" id="PTHR12684">
    <property type="entry name" value="PUTATIVE PHOSPHOTRANSFERASE"/>
    <property type="match status" value="1"/>
</dbReference>
<keyword evidence="3 5" id="KW-0520">NAD</keyword>
<proteinExistence type="inferred from homology"/>
<dbReference type="GO" id="GO:0000215">
    <property type="term" value="F:tRNA 2'-phosphotransferase activity"/>
    <property type="evidence" value="ECO:0007669"/>
    <property type="project" value="TreeGrafter"/>
</dbReference>
<dbReference type="NCBIfam" id="NF002014">
    <property type="entry name" value="PRK00819.1-4"/>
    <property type="match status" value="1"/>
</dbReference>
<dbReference type="SUPFAM" id="SSF56399">
    <property type="entry name" value="ADP-ribosylation"/>
    <property type="match status" value="1"/>
</dbReference>
<dbReference type="PANTHER" id="PTHR12684:SF2">
    <property type="entry name" value="TRNA 2'-PHOSPHOTRANSFERASE 1"/>
    <property type="match status" value="1"/>
</dbReference>
<dbReference type="HAMAP" id="MF_00299">
    <property type="entry name" value="KptA"/>
    <property type="match status" value="1"/>
</dbReference>
<dbReference type="OrthoDB" id="4537997at2"/>
<dbReference type="GO" id="GO:0003950">
    <property type="term" value="F:NAD+ poly-ADP-ribosyltransferase activity"/>
    <property type="evidence" value="ECO:0007669"/>
    <property type="project" value="InterPro"/>
</dbReference>
<dbReference type="InterPro" id="IPR022928">
    <property type="entry name" value="RNA_2'-PTrans_KptA"/>
</dbReference>
<comment type="function">
    <text evidence="4 5">Removes the 2'-phosphate from RNA via an intermediate in which the phosphate is ADP-ribosylated by NAD followed by a presumed transesterification to release the RNA and generate ADP-ribose 1''-2''-cyclic phosphate (APPR&gt;P). May function as an ADP-ribosylase.</text>
</comment>
<accession>A0A420B778</accession>
<dbReference type="EMBL" id="RAPY01000002">
    <property type="protein sequence ID" value="RKE52646.1"/>
    <property type="molecule type" value="Genomic_DNA"/>
</dbReference>
<dbReference type="Gene3D" id="3.20.170.30">
    <property type="match status" value="1"/>
</dbReference>
<dbReference type="InterPro" id="IPR042081">
    <property type="entry name" value="RNA_2'-PTrans_C"/>
</dbReference>
<dbReference type="Proteomes" id="UP000286246">
    <property type="component" value="Unassembled WGS sequence"/>
</dbReference>
<keyword evidence="7" id="KW-1185">Reference proteome</keyword>
<dbReference type="AlphaFoldDB" id="A0A420B778"/>
<dbReference type="Gene3D" id="1.10.10.970">
    <property type="entry name" value="RNA 2'-phosphotransferase, Tpt1/KptA family, N-terminal domain"/>
    <property type="match status" value="1"/>
</dbReference>
<evidence type="ECO:0000256" key="4">
    <source>
        <dbReference type="ARBA" id="ARBA00025212"/>
    </source>
</evidence>
<evidence type="ECO:0000313" key="6">
    <source>
        <dbReference type="EMBL" id="RKE52646.1"/>
    </source>
</evidence>
<evidence type="ECO:0000256" key="3">
    <source>
        <dbReference type="ARBA" id="ARBA00023027"/>
    </source>
</evidence>
<sequence>MNKKEVATSKFLSLILRHVPERIGIELDENGWADTDLLIQKINAHNYELTLDMLKHIVDTNPKKRFAFDDSFKKIRANQGHSITIELGLRPEVPPDVLYHGTAVQYANSIIEQGIKKQNRLHVHLSKDIETAKSVGQRHGKPILFEINALAMFKDRFDFFLSENGVWLTDHVPAQYLRFVNFKGEFTK</sequence>
<protein>
    <recommendedName>
        <fullName evidence="5">Probable RNA 2'-phosphotransferase</fullName>
        <ecNumber evidence="5">2.7.1.-</ecNumber>
    </recommendedName>
</protein>